<dbReference type="PRINTS" id="PR00153">
    <property type="entry name" value="CSAPPISMRASE"/>
</dbReference>
<organism evidence="3 4">
    <name type="scientific">Riccia fluitans</name>
    <dbReference type="NCBI Taxonomy" id="41844"/>
    <lineage>
        <taxon>Eukaryota</taxon>
        <taxon>Viridiplantae</taxon>
        <taxon>Streptophyta</taxon>
        <taxon>Embryophyta</taxon>
        <taxon>Marchantiophyta</taxon>
        <taxon>Marchantiopsida</taxon>
        <taxon>Marchantiidae</taxon>
        <taxon>Marchantiales</taxon>
        <taxon>Ricciaceae</taxon>
        <taxon>Riccia</taxon>
    </lineage>
</organism>
<proteinExistence type="predicted"/>
<keyword evidence="4" id="KW-1185">Reference proteome</keyword>
<evidence type="ECO:0000313" key="3">
    <source>
        <dbReference type="EMBL" id="KAL2612078.1"/>
    </source>
</evidence>
<dbReference type="EMBL" id="JBHFFA010000007">
    <property type="protein sequence ID" value="KAL2612078.1"/>
    <property type="molecule type" value="Genomic_DNA"/>
</dbReference>
<dbReference type="Pfam" id="PF00160">
    <property type="entry name" value="Pro_isomerase"/>
    <property type="match status" value="1"/>
</dbReference>
<dbReference type="AlphaFoldDB" id="A0ABD1XTT6"/>
<sequence length="366" mass="39334">MAFCVMKCPSALGLLGAPAAAGRSARAEQSSEERVIVHTNHKNGTGSKKTKTVSNSNKPSSISPPSTYLRREIFYLGAALMGSAVVAPEVRADGMADDSQTTRAAIQSEPKAVDKVTLVEKVDTTITDRVYLDVSLCPSASRNNDRTLGNTSQICSVADAEPLGRIVIGLYGKQVPQTVSNFKAMCTGQAGTSYAGTIFHRVLAGQYIQAGRQGSKDRGEVTGPIKLKRNEETVSGKAYKLDHRRPGTVSLCLSENDDEEELKLDVDYRNVQFLITTGPGPAPQLDNGNIVFGTVLEGMDVVASIAQIPTYKPSERIRQFNGFAEFLGDDRAANARNFWNRPLKSVVITKCGELPMGLPVFPPGLP</sequence>
<dbReference type="SUPFAM" id="SSF50891">
    <property type="entry name" value="Cyclophilin-like"/>
    <property type="match status" value="1"/>
</dbReference>
<evidence type="ECO:0000259" key="2">
    <source>
        <dbReference type="PROSITE" id="PS50072"/>
    </source>
</evidence>
<evidence type="ECO:0000313" key="4">
    <source>
        <dbReference type="Proteomes" id="UP001605036"/>
    </source>
</evidence>
<dbReference type="CDD" id="cd00317">
    <property type="entry name" value="cyclophilin"/>
    <property type="match status" value="1"/>
</dbReference>
<gene>
    <name evidence="3" type="ORF">R1flu_023770</name>
</gene>
<dbReference type="PROSITE" id="PS50072">
    <property type="entry name" value="CSA_PPIASE_2"/>
    <property type="match status" value="1"/>
</dbReference>
<dbReference type="PANTHER" id="PTHR47875">
    <property type="entry name" value="PEPTIDYL-PROLYL CIS-TRANS ISOMERASE CYP28, CHLOROPLASTIC"/>
    <property type="match status" value="1"/>
</dbReference>
<protein>
    <recommendedName>
        <fullName evidence="2">PPIase cyclophilin-type domain-containing protein</fullName>
    </recommendedName>
</protein>
<reference evidence="3 4" key="1">
    <citation type="submission" date="2024-09" db="EMBL/GenBank/DDBJ databases">
        <title>Chromosome-scale assembly of Riccia fluitans.</title>
        <authorList>
            <person name="Paukszto L."/>
            <person name="Sawicki J."/>
            <person name="Karawczyk K."/>
            <person name="Piernik-Szablinska J."/>
            <person name="Szczecinska M."/>
            <person name="Mazdziarz M."/>
        </authorList>
    </citation>
    <scope>NUCLEOTIDE SEQUENCE [LARGE SCALE GENOMIC DNA]</scope>
    <source>
        <strain evidence="3">Rf_01</strain>
        <tissue evidence="3">Aerial parts of the thallus</tissue>
    </source>
</reference>
<feature type="region of interest" description="Disordered" evidence="1">
    <location>
        <begin position="41"/>
        <end position="64"/>
    </location>
</feature>
<dbReference type="Gene3D" id="2.40.100.10">
    <property type="entry name" value="Cyclophilin-like"/>
    <property type="match status" value="1"/>
</dbReference>
<dbReference type="Proteomes" id="UP001605036">
    <property type="component" value="Unassembled WGS sequence"/>
</dbReference>
<dbReference type="FunFam" id="2.40.100.10:FF:000037">
    <property type="entry name" value="Peptidyl-prolyl cis-trans isomerase"/>
    <property type="match status" value="1"/>
</dbReference>
<dbReference type="InterPro" id="IPR002130">
    <property type="entry name" value="Cyclophilin-type_PPIase_dom"/>
</dbReference>
<dbReference type="InterPro" id="IPR029000">
    <property type="entry name" value="Cyclophilin-like_dom_sf"/>
</dbReference>
<feature type="domain" description="PPIase cyclophilin-type" evidence="2">
    <location>
        <begin position="158"/>
        <end position="353"/>
    </location>
</feature>
<accession>A0ABD1XTT6</accession>
<evidence type="ECO:0000256" key="1">
    <source>
        <dbReference type="SAM" id="MobiDB-lite"/>
    </source>
</evidence>
<name>A0ABD1XTT6_9MARC</name>
<dbReference type="PANTHER" id="PTHR47875:SF1">
    <property type="entry name" value="PEPTIDYL-PROLYL CIS-TRANS ISOMERASE CYP28, CHLOROPLASTIC"/>
    <property type="match status" value="1"/>
</dbReference>
<dbReference type="InterPro" id="IPR044178">
    <property type="entry name" value="CYP28-like"/>
</dbReference>
<feature type="compositionally biased region" description="Low complexity" evidence="1">
    <location>
        <begin position="42"/>
        <end position="64"/>
    </location>
</feature>
<comment type="caution">
    <text evidence="3">The sequence shown here is derived from an EMBL/GenBank/DDBJ whole genome shotgun (WGS) entry which is preliminary data.</text>
</comment>